<dbReference type="AlphaFoldDB" id="A0A6A6UCH6"/>
<keyword evidence="3" id="KW-1185">Reference proteome</keyword>
<proteinExistence type="predicted"/>
<dbReference type="InterPro" id="IPR036047">
    <property type="entry name" value="F-box-like_dom_sf"/>
</dbReference>
<protein>
    <submittedName>
        <fullName evidence="2">Uncharacterized protein</fullName>
    </submittedName>
</protein>
<sequence length="342" mass="38385">MSVAASIIDLLAMAMTSCCGDQAGRCDVHRPVQPLAPTALTCENYKYRKNPEHHLLNVPTEIRLLICENLSLASRCALALTCKGLKDELSLEFWPSLDTNHTEMDMFLNMLRKDIPDTFVCGGWDGCHQLEYAPYTLSVDGPSLGAYPSTPVHGRDLAFDNFYHAPATHIQRWKEDQICPEYFYCSTTLTFHAGDSQYLGSVKYFINEFEGRNYLFRKYRLPIVEGKPITIVSNAGSNSPVGIEMCKHNKLKWLMKRALPPVFLNGPAFPNGTLACWTGRTLMQDSFIVLDRSLGIFGATRKVHTYECDCGAFAEIKDVENIEDTHAECVFATPLKESMDSQ</sequence>
<dbReference type="EMBL" id="MU004234">
    <property type="protein sequence ID" value="KAF2669955.1"/>
    <property type="molecule type" value="Genomic_DNA"/>
</dbReference>
<evidence type="ECO:0000313" key="3">
    <source>
        <dbReference type="Proteomes" id="UP000799302"/>
    </source>
</evidence>
<organism evidence="2 3">
    <name type="scientific">Microthyrium microscopicum</name>
    <dbReference type="NCBI Taxonomy" id="703497"/>
    <lineage>
        <taxon>Eukaryota</taxon>
        <taxon>Fungi</taxon>
        <taxon>Dikarya</taxon>
        <taxon>Ascomycota</taxon>
        <taxon>Pezizomycotina</taxon>
        <taxon>Dothideomycetes</taxon>
        <taxon>Dothideomycetes incertae sedis</taxon>
        <taxon>Microthyriales</taxon>
        <taxon>Microthyriaceae</taxon>
        <taxon>Microthyrium</taxon>
    </lineage>
</organism>
<accession>A0A6A6UCH6</accession>
<feature type="chain" id="PRO_5025574829" evidence="1">
    <location>
        <begin position="21"/>
        <end position="342"/>
    </location>
</feature>
<dbReference type="Proteomes" id="UP000799302">
    <property type="component" value="Unassembled WGS sequence"/>
</dbReference>
<dbReference type="OrthoDB" id="3766406at2759"/>
<name>A0A6A6UCH6_9PEZI</name>
<reference evidence="2" key="1">
    <citation type="journal article" date="2020" name="Stud. Mycol.">
        <title>101 Dothideomycetes genomes: a test case for predicting lifestyles and emergence of pathogens.</title>
        <authorList>
            <person name="Haridas S."/>
            <person name="Albert R."/>
            <person name="Binder M."/>
            <person name="Bloem J."/>
            <person name="Labutti K."/>
            <person name="Salamov A."/>
            <person name="Andreopoulos B."/>
            <person name="Baker S."/>
            <person name="Barry K."/>
            <person name="Bills G."/>
            <person name="Bluhm B."/>
            <person name="Cannon C."/>
            <person name="Castanera R."/>
            <person name="Culley D."/>
            <person name="Daum C."/>
            <person name="Ezra D."/>
            <person name="Gonzalez J."/>
            <person name="Henrissat B."/>
            <person name="Kuo A."/>
            <person name="Liang C."/>
            <person name="Lipzen A."/>
            <person name="Lutzoni F."/>
            <person name="Magnuson J."/>
            <person name="Mondo S."/>
            <person name="Nolan M."/>
            <person name="Ohm R."/>
            <person name="Pangilinan J."/>
            <person name="Park H.-J."/>
            <person name="Ramirez L."/>
            <person name="Alfaro M."/>
            <person name="Sun H."/>
            <person name="Tritt A."/>
            <person name="Yoshinaga Y."/>
            <person name="Zwiers L.-H."/>
            <person name="Turgeon B."/>
            <person name="Goodwin S."/>
            <person name="Spatafora J."/>
            <person name="Crous P."/>
            <person name="Grigoriev I."/>
        </authorList>
    </citation>
    <scope>NUCLEOTIDE SEQUENCE</scope>
    <source>
        <strain evidence="2">CBS 115976</strain>
    </source>
</reference>
<evidence type="ECO:0000313" key="2">
    <source>
        <dbReference type="EMBL" id="KAF2669955.1"/>
    </source>
</evidence>
<dbReference type="SUPFAM" id="SSF81383">
    <property type="entry name" value="F-box domain"/>
    <property type="match status" value="1"/>
</dbReference>
<feature type="signal peptide" evidence="1">
    <location>
        <begin position="1"/>
        <end position="20"/>
    </location>
</feature>
<evidence type="ECO:0000256" key="1">
    <source>
        <dbReference type="SAM" id="SignalP"/>
    </source>
</evidence>
<gene>
    <name evidence="2" type="ORF">BT63DRAFT_478180</name>
</gene>
<dbReference type="CDD" id="cd09917">
    <property type="entry name" value="F-box_SF"/>
    <property type="match status" value="1"/>
</dbReference>
<keyword evidence="1" id="KW-0732">Signal</keyword>